<keyword evidence="2" id="KW-1185">Reference proteome</keyword>
<evidence type="ECO:0000313" key="1">
    <source>
        <dbReference type="EMBL" id="MQM72606.1"/>
    </source>
</evidence>
<accession>A0A6L5GRS7</accession>
<proteinExistence type="predicted"/>
<protein>
    <submittedName>
        <fullName evidence="1">Uncharacterized protein</fullName>
    </submittedName>
</protein>
<organism evidence="1 2">
    <name type="scientific">Candidatus Pseudoramibacter fermentans</name>
    <dbReference type="NCBI Taxonomy" id="2594427"/>
    <lineage>
        <taxon>Bacteria</taxon>
        <taxon>Bacillati</taxon>
        <taxon>Bacillota</taxon>
        <taxon>Clostridia</taxon>
        <taxon>Eubacteriales</taxon>
        <taxon>Eubacteriaceae</taxon>
        <taxon>Pseudoramibacter</taxon>
    </lineage>
</organism>
<name>A0A6L5GRS7_9FIRM</name>
<dbReference type="EMBL" id="VOGB01000004">
    <property type="protein sequence ID" value="MQM72606.1"/>
    <property type="molecule type" value="Genomic_DNA"/>
</dbReference>
<gene>
    <name evidence="1" type="ORF">FRC53_04125</name>
</gene>
<dbReference type="AlphaFoldDB" id="A0A6L5GRS7"/>
<dbReference type="Proteomes" id="UP000473648">
    <property type="component" value="Unassembled WGS sequence"/>
</dbReference>
<reference evidence="1" key="1">
    <citation type="journal article" date="2020" name="Appl. Environ. Microbiol.">
        <title>Medium-Chain Fatty Acid Synthesis by 'Candidatus Weimeria bifida' gen. nov., sp. nov., and 'Candidatus Pseudoramibacter fermentans' sp. nov.</title>
        <authorList>
            <person name="Scarborough M.J."/>
            <person name="Myers K.S."/>
            <person name="Donohue T.J."/>
            <person name="Noguera D.R."/>
        </authorList>
    </citation>
    <scope>NUCLEOTIDE SEQUENCE</scope>
    <source>
        <strain evidence="1">EUB1.1</strain>
    </source>
</reference>
<sequence length="108" mass="11559">MSVKSNILKIGGGILVGAFGGKFLKTKAAKSAGVHIIAGAKIAGNTIKDGFEKCQASCSNAAAEADVIKEKHFTKKDENYREKIKAEYEAIKPAYEKIVEEENQNADA</sequence>
<comment type="caution">
    <text evidence="1">The sequence shown here is derived from an EMBL/GenBank/DDBJ whole genome shotgun (WGS) entry which is preliminary data.</text>
</comment>
<evidence type="ECO:0000313" key="2">
    <source>
        <dbReference type="Proteomes" id="UP000473648"/>
    </source>
</evidence>